<evidence type="ECO:0000259" key="6">
    <source>
        <dbReference type="Pfam" id="PF12708"/>
    </source>
</evidence>
<dbReference type="Gene3D" id="2.160.20.10">
    <property type="entry name" value="Single-stranded right-handed beta-helix, Pectin lyase-like"/>
    <property type="match status" value="1"/>
</dbReference>
<dbReference type="SUPFAM" id="SSF51126">
    <property type="entry name" value="Pectin lyase-like"/>
    <property type="match status" value="1"/>
</dbReference>
<evidence type="ECO:0000313" key="7">
    <source>
        <dbReference type="EMBL" id="QKJ29468.1"/>
    </source>
</evidence>
<name>A0A7D4PSY3_9SPHI</name>
<dbReference type="AlphaFoldDB" id="A0A7D4PSY3"/>
<gene>
    <name evidence="7" type="ORF">HQ865_06765</name>
</gene>
<evidence type="ECO:0000256" key="2">
    <source>
        <dbReference type="ARBA" id="ARBA00022801"/>
    </source>
</evidence>
<dbReference type="Pfam" id="PF00295">
    <property type="entry name" value="Glyco_hydro_28"/>
    <property type="match status" value="1"/>
</dbReference>
<feature type="chain" id="PRO_5029006717" evidence="5">
    <location>
        <begin position="24"/>
        <end position="547"/>
    </location>
</feature>
<dbReference type="InterPro" id="IPR006626">
    <property type="entry name" value="PbH1"/>
</dbReference>
<dbReference type="InterPro" id="IPR000743">
    <property type="entry name" value="Glyco_hydro_28"/>
</dbReference>
<proteinExistence type="inferred from homology"/>
<dbReference type="KEGG" id="mmab:HQ865_06765"/>
<evidence type="ECO:0000256" key="5">
    <source>
        <dbReference type="SAM" id="SignalP"/>
    </source>
</evidence>
<dbReference type="InterPro" id="IPR024535">
    <property type="entry name" value="RHGA/B-epi-like_pectate_lyase"/>
</dbReference>
<protein>
    <submittedName>
        <fullName evidence="7">Glycoside hydrolase family 28 protein</fullName>
    </submittedName>
</protein>
<dbReference type="PANTHER" id="PTHR31339">
    <property type="entry name" value="PECTIN LYASE-RELATED"/>
    <property type="match status" value="1"/>
</dbReference>
<dbReference type="GO" id="GO:0005975">
    <property type="term" value="P:carbohydrate metabolic process"/>
    <property type="evidence" value="ECO:0007669"/>
    <property type="project" value="InterPro"/>
</dbReference>
<dbReference type="Pfam" id="PF12708">
    <property type="entry name" value="Pect-lyase_RHGA_epim"/>
    <property type="match status" value="1"/>
</dbReference>
<keyword evidence="5" id="KW-0732">Signal</keyword>
<dbReference type="SMART" id="SM00710">
    <property type="entry name" value="PbH1"/>
    <property type="match status" value="5"/>
</dbReference>
<keyword evidence="2 4" id="KW-0378">Hydrolase</keyword>
<dbReference type="PANTHER" id="PTHR31339:SF9">
    <property type="entry name" value="PLASMIN AND FIBRONECTIN-BINDING PROTEIN A"/>
    <property type="match status" value="1"/>
</dbReference>
<organism evidence="7 8">
    <name type="scientific">Mucilaginibacter mali</name>
    <dbReference type="NCBI Taxonomy" id="2740462"/>
    <lineage>
        <taxon>Bacteria</taxon>
        <taxon>Pseudomonadati</taxon>
        <taxon>Bacteroidota</taxon>
        <taxon>Sphingobacteriia</taxon>
        <taxon>Sphingobacteriales</taxon>
        <taxon>Sphingobacteriaceae</taxon>
        <taxon>Mucilaginibacter</taxon>
    </lineage>
</organism>
<comment type="similarity">
    <text evidence="1 4">Belongs to the glycosyl hydrolase 28 family.</text>
</comment>
<feature type="signal peptide" evidence="5">
    <location>
        <begin position="1"/>
        <end position="23"/>
    </location>
</feature>
<feature type="domain" description="Rhamnogalacturonase A/B/Epimerase-like pectate lyase" evidence="6">
    <location>
        <begin position="55"/>
        <end position="111"/>
    </location>
</feature>
<dbReference type="RefSeq" id="WP_173414162.1">
    <property type="nucleotide sequence ID" value="NZ_CP054139.1"/>
</dbReference>
<evidence type="ECO:0000256" key="3">
    <source>
        <dbReference type="ARBA" id="ARBA00023295"/>
    </source>
</evidence>
<sequence>MKNILKWPAIAALSLLFPTYYAAAQQTAAHDMDYYIAHAPFKMPAVTEPKFAGKIFNIKDYGAIGDGQTLNTTAIDKAITACNAAGGGTVLVPPGLWLTGPIEMKSNVNLHTERGTLVTFTTDHTQYPVIDGKTKVLLSGNKLENVAITGEGIFDGGGDTWRPLKKSKASPTLWADMLKAGGVVSKDGSMLWPTKEGMNGEEYLKTLKGKTNLTEKDYLPARDFLRPALASITNSKNVLFDGPTFKNSPQFALNPKGCTNMIIRNVTIFNEYHAQNGDAIDLSSCKNAVVYHCTVHAGDDGICMKSSGGKGDALNDPALKNIIIADCIVYHAHGGFVIGSNTDGGMQNVYVTNCNFVNTDIGIRVKSSRGRGGPVHDIYVDNIYMHDILNEAVLFSTYYEDEKPGEPGQKFEVNAKTPIFKDFYLSHIYGSGAKSAISITGLPEMPVSKLHFSDIVLSADKGVDITEASDIDLKNVKILSPQKNLFTANNAWNISLDNIGFTDKVSTFINVSGEKSKAINITGSNLKSVKEAVKAGAGSSIGVVAVK</sequence>
<dbReference type="Proteomes" id="UP000505355">
    <property type="component" value="Chromosome"/>
</dbReference>
<dbReference type="InterPro" id="IPR051801">
    <property type="entry name" value="GH28_Enzymes"/>
</dbReference>
<evidence type="ECO:0000256" key="1">
    <source>
        <dbReference type="ARBA" id="ARBA00008834"/>
    </source>
</evidence>
<keyword evidence="8" id="KW-1185">Reference proteome</keyword>
<dbReference type="InterPro" id="IPR012334">
    <property type="entry name" value="Pectin_lyas_fold"/>
</dbReference>
<evidence type="ECO:0000256" key="4">
    <source>
        <dbReference type="RuleBase" id="RU361169"/>
    </source>
</evidence>
<accession>A0A7D4PSY3</accession>
<reference evidence="7 8" key="1">
    <citation type="submission" date="2020-05" db="EMBL/GenBank/DDBJ databases">
        <title>Mucilaginibacter mali sp. nov.</title>
        <authorList>
            <person name="Kim H.S."/>
            <person name="Lee K.C."/>
            <person name="Suh M.K."/>
            <person name="Kim J.-S."/>
            <person name="Han K.-I."/>
            <person name="Eom M.K."/>
            <person name="Shin Y.K."/>
            <person name="Lee J.-S."/>
        </authorList>
    </citation>
    <scope>NUCLEOTIDE SEQUENCE [LARGE SCALE GENOMIC DNA]</scope>
    <source>
        <strain evidence="7 8">G2-14</strain>
    </source>
</reference>
<evidence type="ECO:0000313" key="8">
    <source>
        <dbReference type="Proteomes" id="UP000505355"/>
    </source>
</evidence>
<keyword evidence="3 4" id="KW-0326">Glycosidase</keyword>
<dbReference type="InterPro" id="IPR011050">
    <property type="entry name" value="Pectin_lyase_fold/virulence"/>
</dbReference>
<dbReference type="GO" id="GO:0004650">
    <property type="term" value="F:polygalacturonase activity"/>
    <property type="evidence" value="ECO:0007669"/>
    <property type="project" value="InterPro"/>
</dbReference>
<dbReference type="EMBL" id="CP054139">
    <property type="protein sequence ID" value="QKJ29468.1"/>
    <property type="molecule type" value="Genomic_DNA"/>
</dbReference>